<proteinExistence type="predicted"/>
<feature type="transmembrane region" description="Helical" evidence="1">
    <location>
        <begin position="235"/>
        <end position="256"/>
    </location>
</feature>
<feature type="transmembrane region" description="Helical" evidence="1">
    <location>
        <begin position="126"/>
        <end position="151"/>
    </location>
</feature>
<feature type="transmembrane region" description="Helical" evidence="1">
    <location>
        <begin position="21"/>
        <end position="42"/>
    </location>
</feature>
<keyword evidence="3" id="KW-1185">Reference proteome</keyword>
<feature type="transmembrane region" description="Helical" evidence="1">
    <location>
        <begin position="79"/>
        <end position="105"/>
    </location>
</feature>
<evidence type="ECO:0000313" key="3">
    <source>
        <dbReference type="Proteomes" id="UP000000271"/>
    </source>
</evidence>
<dbReference type="HOGENOM" id="CLU_1044490_0_0_9"/>
<keyword evidence="1" id="KW-0812">Transmembrane</keyword>
<protein>
    <recommendedName>
        <fullName evidence="4">Glycerophosphoryl diester phosphodiesterase membrane domain-containing protein</fullName>
    </recommendedName>
</protein>
<evidence type="ECO:0000256" key="1">
    <source>
        <dbReference type="SAM" id="Phobius"/>
    </source>
</evidence>
<dbReference type="EMBL" id="CP001791">
    <property type="protein sequence ID" value="ADI00365.1"/>
    <property type="molecule type" value="Genomic_DNA"/>
</dbReference>
<dbReference type="eggNOG" id="ENOG502ZIJV">
    <property type="taxonomic scope" value="Bacteria"/>
</dbReference>
<organism evidence="2 3">
    <name type="scientific">Bacillus selenitireducens (strain ATCC 700615 / DSM 15326 / MLS10)</name>
    <dbReference type="NCBI Taxonomy" id="439292"/>
    <lineage>
        <taxon>Bacteria</taxon>
        <taxon>Bacillati</taxon>
        <taxon>Bacillota</taxon>
        <taxon>Bacilli</taxon>
        <taxon>Bacillales</taxon>
        <taxon>Bacillaceae</taxon>
        <taxon>Salisediminibacterium</taxon>
    </lineage>
</organism>
<keyword evidence="1" id="KW-0472">Membrane</keyword>
<reference evidence="2" key="1">
    <citation type="submission" date="2009-10" db="EMBL/GenBank/DDBJ databases">
        <title>Complete sequence of Bacillus selenitireducens MLS10.</title>
        <authorList>
            <consortium name="US DOE Joint Genome Institute"/>
            <person name="Lucas S."/>
            <person name="Copeland A."/>
            <person name="Lapidus A."/>
            <person name="Glavina del Rio T."/>
            <person name="Dalin E."/>
            <person name="Tice H."/>
            <person name="Bruce D."/>
            <person name="Goodwin L."/>
            <person name="Pitluck S."/>
            <person name="Sims D."/>
            <person name="Brettin T."/>
            <person name="Detter J.C."/>
            <person name="Han C."/>
            <person name="Larimer F."/>
            <person name="Land M."/>
            <person name="Hauser L."/>
            <person name="Kyrpides N."/>
            <person name="Ovchinnikova G."/>
            <person name="Stolz J."/>
        </authorList>
    </citation>
    <scope>NUCLEOTIDE SEQUENCE [LARGE SCALE GENOMIC DNA]</scope>
    <source>
        <strain evidence="2">MLS10</strain>
    </source>
</reference>
<name>D6XZ80_BACIE</name>
<sequence length="266" mass="29692">MFKQGFSQTHRHPRIIAYPLILDWLFLLTALILTDITLTRIWSVELVIGPTLPTVDQLLADINSFTGIEIEAAIANVGFLSLLAVLFLIWMAVSIVTEAGYFYLIWRGVNGEYTDLQAFLQGGSKFWFRFFLLYLLVFALILGLGIIGAIVIVPFGIAGLILMAIGVLIIRLLFIYLEFTIVAEDTGIFDGIGQSYELFKASRFSDVFGFIVVMGLTTGALGLSVNLIAEPFFLFLISPIFVYVVTGFMFTLMMLMMKARDNLYGT</sequence>
<feature type="transmembrane region" description="Helical" evidence="1">
    <location>
        <begin position="207"/>
        <end position="229"/>
    </location>
</feature>
<dbReference type="AlphaFoldDB" id="D6XZ80"/>
<accession>D6XZ80</accession>
<feature type="transmembrane region" description="Helical" evidence="1">
    <location>
        <begin position="157"/>
        <end position="177"/>
    </location>
</feature>
<gene>
    <name evidence="2" type="ordered locus">Bsel_2876</name>
</gene>
<dbReference type="Proteomes" id="UP000000271">
    <property type="component" value="Chromosome"/>
</dbReference>
<keyword evidence="1" id="KW-1133">Transmembrane helix</keyword>
<dbReference type="KEGG" id="bse:Bsel_2876"/>
<evidence type="ECO:0008006" key="4">
    <source>
        <dbReference type="Google" id="ProtNLM"/>
    </source>
</evidence>
<dbReference type="RefSeq" id="WP_013173778.1">
    <property type="nucleotide sequence ID" value="NC_014219.1"/>
</dbReference>
<evidence type="ECO:0000313" key="2">
    <source>
        <dbReference type="EMBL" id="ADI00365.1"/>
    </source>
</evidence>
<dbReference type="OrthoDB" id="2597565at2"/>